<organism evidence="2">
    <name type="scientific">Thermofilum pendens</name>
    <dbReference type="NCBI Taxonomy" id="2269"/>
    <lineage>
        <taxon>Archaea</taxon>
        <taxon>Thermoproteota</taxon>
        <taxon>Thermoprotei</taxon>
        <taxon>Thermofilales</taxon>
        <taxon>Thermofilaceae</taxon>
        <taxon>Thermofilum</taxon>
    </lineage>
</organism>
<dbReference type="PANTHER" id="PTHR43434:SF1">
    <property type="entry name" value="PHOSPHOGLYCOLATE PHOSPHATASE"/>
    <property type="match status" value="1"/>
</dbReference>
<dbReference type="InterPro" id="IPR036412">
    <property type="entry name" value="HAD-like_sf"/>
</dbReference>
<dbReference type="InterPro" id="IPR050155">
    <property type="entry name" value="HAD-like_hydrolase_sf"/>
</dbReference>
<dbReference type="InterPro" id="IPR006439">
    <property type="entry name" value="HAD-SF_hydro_IA"/>
</dbReference>
<evidence type="ECO:0000256" key="1">
    <source>
        <dbReference type="ARBA" id="ARBA00007958"/>
    </source>
</evidence>
<dbReference type="SUPFAM" id="SSF56784">
    <property type="entry name" value="HAD-like"/>
    <property type="match status" value="1"/>
</dbReference>
<dbReference type="SFLD" id="SFLDS00003">
    <property type="entry name" value="Haloacid_Dehalogenase"/>
    <property type="match status" value="1"/>
</dbReference>
<reference evidence="2" key="1">
    <citation type="journal article" date="2020" name="mSystems">
        <title>Genome- and Community-Level Interaction Insights into Carbon Utilization and Element Cycling Functions of Hydrothermarchaeota in Hydrothermal Sediment.</title>
        <authorList>
            <person name="Zhou Z."/>
            <person name="Liu Y."/>
            <person name="Xu W."/>
            <person name="Pan J."/>
            <person name="Luo Z.H."/>
            <person name="Li M."/>
        </authorList>
    </citation>
    <scope>NUCLEOTIDE SEQUENCE [LARGE SCALE GENOMIC DNA]</scope>
    <source>
        <strain evidence="2">SpSt-735</strain>
    </source>
</reference>
<dbReference type="GO" id="GO:0008967">
    <property type="term" value="F:phosphoglycolate phosphatase activity"/>
    <property type="evidence" value="ECO:0007669"/>
    <property type="project" value="TreeGrafter"/>
</dbReference>
<dbReference type="NCBIfam" id="TIGR01509">
    <property type="entry name" value="HAD-SF-IA-v3"/>
    <property type="match status" value="1"/>
</dbReference>
<name>A0A7C4BAJ9_THEPE</name>
<proteinExistence type="inferred from homology"/>
<dbReference type="PANTHER" id="PTHR43434">
    <property type="entry name" value="PHOSPHOGLYCOLATE PHOSPHATASE"/>
    <property type="match status" value="1"/>
</dbReference>
<dbReference type="AlphaFoldDB" id="A0A7C4BAJ9"/>
<dbReference type="Gene3D" id="3.40.50.1000">
    <property type="entry name" value="HAD superfamily/HAD-like"/>
    <property type="match status" value="1"/>
</dbReference>
<dbReference type="GO" id="GO:0005829">
    <property type="term" value="C:cytosol"/>
    <property type="evidence" value="ECO:0007669"/>
    <property type="project" value="TreeGrafter"/>
</dbReference>
<dbReference type="InterPro" id="IPR023214">
    <property type="entry name" value="HAD_sf"/>
</dbReference>
<dbReference type="EMBL" id="DTFI01000235">
    <property type="protein sequence ID" value="HGI44323.1"/>
    <property type="molecule type" value="Genomic_DNA"/>
</dbReference>
<dbReference type="PRINTS" id="PR00413">
    <property type="entry name" value="HADHALOGNASE"/>
</dbReference>
<accession>A0A7C4BAJ9</accession>
<protein>
    <submittedName>
        <fullName evidence="2">HAD family hydrolase</fullName>
    </submittedName>
</protein>
<comment type="caution">
    <text evidence="2">The sequence shown here is derived from an EMBL/GenBank/DDBJ whole genome shotgun (WGS) entry which is preliminary data.</text>
</comment>
<evidence type="ECO:0000313" key="2">
    <source>
        <dbReference type="EMBL" id="HGI44323.1"/>
    </source>
</evidence>
<dbReference type="SFLD" id="SFLDG01129">
    <property type="entry name" value="C1.5:_HAD__Beta-PGM__Phosphata"/>
    <property type="match status" value="1"/>
</dbReference>
<dbReference type="GO" id="GO:0006281">
    <property type="term" value="P:DNA repair"/>
    <property type="evidence" value="ECO:0007669"/>
    <property type="project" value="TreeGrafter"/>
</dbReference>
<comment type="similarity">
    <text evidence="1">Belongs to the HAD-like hydrolase superfamily.</text>
</comment>
<dbReference type="NCBIfam" id="TIGR01549">
    <property type="entry name" value="HAD-SF-IA-v1"/>
    <property type="match status" value="1"/>
</dbReference>
<gene>
    <name evidence="2" type="ORF">ENV17_08075</name>
</gene>
<sequence length="240" mass="27027">MEKGLLVDLWGTLFYPGVDLQEYHRSRVRHLARALSENGLEVPEDAVREAYLKARDVADTLRGLTMREIDVTGEIVLMLRYLGVEPERKLVDRLVEAYMRPYLSLLRAAEGSAELLEWARSEGYKVALASNTLSARHTVELLRRNGLLGYFDFLALSDSIGYRKPHPRFFSYLITGIGVPPSESVFLGDEEPDIAGARSFGMLTIAFTGFHEYTGSVQPHAFASKMEEVLTLLRRGLKAF</sequence>
<keyword evidence="2" id="KW-0378">Hydrolase</keyword>
<dbReference type="Pfam" id="PF00702">
    <property type="entry name" value="Hydrolase"/>
    <property type="match status" value="1"/>
</dbReference>